<keyword evidence="3" id="KW-0862">Zinc</keyword>
<protein>
    <submittedName>
        <fullName evidence="7">Protein FAR1-RELATED SEQUENCE 5-like</fullName>
    </submittedName>
</protein>
<keyword evidence="1" id="KW-0479">Metal-binding</keyword>
<reference evidence="7" key="2">
    <citation type="submission" date="2025-08" db="UniProtKB">
        <authorList>
            <consortium name="RefSeq"/>
        </authorList>
    </citation>
    <scope>IDENTIFICATION</scope>
    <source>
        <tissue evidence="7">Whole plant</tissue>
    </source>
</reference>
<dbReference type="GO" id="GO:0008270">
    <property type="term" value="F:zinc ion binding"/>
    <property type="evidence" value="ECO:0007669"/>
    <property type="project" value="UniProtKB-KW"/>
</dbReference>
<dbReference type="InterPro" id="IPR007527">
    <property type="entry name" value="Znf_SWIM"/>
</dbReference>
<accession>A0A9C6TJS0</accession>
<evidence type="ECO:0000313" key="6">
    <source>
        <dbReference type="Proteomes" id="UP000515211"/>
    </source>
</evidence>
<dbReference type="AlphaFoldDB" id="A0A9C6TJS0"/>
<keyword evidence="6" id="KW-1185">Reference proteome</keyword>
<evidence type="ECO:0000313" key="7">
    <source>
        <dbReference type="RefSeq" id="XP_052117866.1"/>
    </source>
</evidence>
<dbReference type="Pfam" id="PF10551">
    <property type="entry name" value="MULE"/>
    <property type="match status" value="1"/>
</dbReference>
<dbReference type="PANTHER" id="PTHR47718">
    <property type="entry name" value="OS01G0519700 PROTEIN"/>
    <property type="match status" value="1"/>
</dbReference>
<dbReference type="PROSITE" id="PS50966">
    <property type="entry name" value="ZF_SWIM"/>
    <property type="match status" value="1"/>
</dbReference>
<evidence type="ECO:0000256" key="3">
    <source>
        <dbReference type="ARBA" id="ARBA00022833"/>
    </source>
</evidence>
<organism evidence="6 7">
    <name type="scientific">Arachis duranensis</name>
    <name type="common">Wild peanut</name>
    <dbReference type="NCBI Taxonomy" id="130453"/>
    <lineage>
        <taxon>Eukaryota</taxon>
        <taxon>Viridiplantae</taxon>
        <taxon>Streptophyta</taxon>
        <taxon>Embryophyta</taxon>
        <taxon>Tracheophyta</taxon>
        <taxon>Spermatophyta</taxon>
        <taxon>Magnoliopsida</taxon>
        <taxon>eudicotyledons</taxon>
        <taxon>Gunneridae</taxon>
        <taxon>Pentapetalae</taxon>
        <taxon>rosids</taxon>
        <taxon>fabids</taxon>
        <taxon>Fabales</taxon>
        <taxon>Fabaceae</taxon>
        <taxon>Papilionoideae</taxon>
        <taxon>50 kb inversion clade</taxon>
        <taxon>dalbergioids sensu lato</taxon>
        <taxon>Dalbergieae</taxon>
        <taxon>Pterocarpus clade</taxon>
        <taxon>Arachis</taxon>
    </lineage>
</organism>
<dbReference type="KEGG" id="adu:127747710"/>
<keyword evidence="2 4" id="KW-0863">Zinc-finger</keyword>
<dbReference type="PANTHER" id="PTHR47718:SF15">
    <property type="entry name" value="PROTEIN FAR1-RELATED SEQUENCE 5-LIKE"/>
    <property type="match status" value="1"/>
</dbReference>
<feature type="domain" description="SWIM-type" evidence="5">
    <location>
        <begin position="270"/>
        <end position="306"/>
    </location>
</feature>
<dbReference type="InterPro" id="IPR018289">
    <property type="entry name" value="MULE_transposase_dom"/>
</dbReference>
<dbReference type="RefSeq" id="XP_052117866.1">
    <property type="nucleotide sequence ID" value="XM_052261906.1"/>
</dbReference>
<reference evidence="6" key="1">
    <citation type="journal article" date="2016" name="Nat. Genet.">
        <title>The genome sequences of Arachis duranensis and Arachis ipaensis, the diploid ancestors of cultivated peanut.</title>
        <authorList>
            <person name="Bertioli D.J."/>
            <person name="Cannon S.B."/>
            <person name="Froenicke L."/>
            <person name="Huang G."/>
            <person name="Farmer A.D."/>
            <person name="Cannon E.K."/>
            <person name="Liu X."/>
            <person name="Gao D."/>
            <person name="Clevenger J."/>
            <person name="Dash S."/>
            <person name="Ren L."/>
            <person name="Moretzsohn M.C."/>
            <person name="Shirasawa K."/>
            <person name="Huang W."/>
            <person name="Vidigal B."/>
            <person name="Abernathy B."/>
            <person name="Chu Y."/>
            <person name="Niederhuth C.E."/>
            <person name="Umale P."/>
            <person name="Araujo A.C."/>
            <person name="Kozik A."/>
            <person name="Kim K.D."/>
            <person name="Burow M.D."/>
            <person name="Varshney R.K."/>
            <person name="Wang X."/>
            <person name="Zhang X."/>
            <person name="Barkley N."/>
            <person name="Guimaraes P.M."/>
            <person name="Isobe S."/>
            <person name="Guo B."/>
            <person name="Liao B."/>
            <person name="Stalker H.T."/>
            <person name="Schmitz R.J."/>
            <person name="Scheffler B.E."/>
            <person name="Leal-Bertioli S.C."/>
            <person name="Xun X."/>
            <person name="Jackson S.A."/>
            <person name="Michelmore R."/>
            <person name="Ozias-Akins P."/>
        </authorList>
    </citation>
    <scope>NUCLEOTIDE SEQUENCE [LARGE SCALE GENOMIC DNA]</scope>
    <source>
        <strain evidence="6">cv. V14167</strain>
    </source>
</reference>
<evidence type="ECO:0000256" key="1">
    <source>
        <dbReference type="ARBA" id="ARBA00022723"/>
    </source>
</evidence>
<dbReference type="GeneID" id="127747710"/>
<dbReference type="SMART" id="SM00575">
    <property type="entry name" value="ZnF_PMZ"/>
    <property type="match status" value="1"/>
</dbReference>
<dbReference type="InterPro" id="IPR006564">
    <property type="entry name" value="Znf_PMZ"/>
</dbReference>
<proteinExistence type="predicted"/>
<sequence length="311" mass="36876">MIVRHSLTDDNKLEHLFWANDLSRFDYQYFGDVLAFDSTYRKNKYNGPLVIFSGTNYHRQTCIFGFGLLSYEQTKSYKWLLDNFSEVMMNKHPSLVITDGDNAMKSAIEEVFPSATHRLCAWYLYKNAVSHIKDPGFREKFKKCLYAKFKCDEFEEYWHDMVERFNLVGNDWVEKQYRRKEKLATAYLSSKDYRNAEIVAEFKTLNGEHVPTTGLHSLERHAASVYTREIFWKILEKIKSVATLDIMRSGSRSTTTEYKIIKYGRPDHEYIILYDQDTQKMVCQCQRWDSYGIPCSHMFCVMKREQIKELP</sequence>
<evidence type="ECO:0000259" key="5">
    <source>
        <dbReference type="PROSITE" id="PS50966"/>
    </source>
</evidence>
<dbReference type="Proteomes" id="UP000515211">
    <property type="component" value="Chromosome 1"/>
</dbReference>
<evidence type="ECO:0000256" key="2">
    <source>
        <dbReference type="ARBA" id="ARBA00022771"/>
    </source>
</evidence>
<name>A0A9C6TJS0_ARADU</name>
<gene>
    <name evidence="7" type="primary">LOC127747710</name>
</gene>
<evidence type="ECO:0000256" key="4">
    <source>
        <dbReference type="PROSITE-ProRule" id="PRU00325"/>
    </source>
</evidence>